<dbReference type="Pfam" id="PF13188">
    <property type="entry name" value="PAS_8"/>
    <property type="match status" value="1"/>
</dbReference>
<dbReference type="Pfam" id="PF13185">
    <property type="entry name" value="GAF_2"/>
    <property type="match status" value="1"/>
</dbReference>
<evidence type="ECO:0000313" key="10">
    <source>
        <dbReference type="Proteomes" id="UP000647587"/>
    </source>
</evidence>
<dbReference type="InterPro" id="IPR004358">
    <property type="entry name" value="Sig_transdc_His_kin-like_C"/>
</dbReference>
<dbReference type="SMART" id="SM00091">
    <property type="entry name" value="PAS"/>
    <property type="match status" value="5"/>
</dbReference>
<dbReference type="InterPro" id="IPR013767">
    <property type="entry name" value="PAS_fold"/>
</dbReference>
<keyword evidence="5" id="KW-0418">Kinase</keyword>
<feature type="domain" description="PAC" evidence="8">
    <location>
        <begin position="673"/>
        <end position="725"/>
    </location>
</feature>
<evidence type="ECO:0000259" key="8">
    <source>
        <dbReference type="PROSITE" id="PS50113"/>
    </source>
</evidence>
<evidence type="ECO:0000256" key="5">
    <source>
        <dbReference type="ARBA" id="ARBA00022777"/>
    </source>
</evidence>
<dbReference type="Pfam" id="PF00989">
    <property type="entry name" value="PAS"/>
    <property type="match status" value="1"/>
</dbReference>
<dbReference type="EMBL" id="BMPP01000025">
    <property type="protein sequence ID" value="GGK41073.1"/>
    <property type="molecule type" value="Genomic_DNA"/>
</dbReference>
<feature type="domain" description="PAC" evidence="8">
    <location>
        <begin position="1128"/>
        <end position="1180"/>
    </location>
</feature>
<dbReference type="InterPro" id="IPR000700">
    <property type="entry name" value="PAS-assoc_C"/>
</dbReference>
<dbReference type="PROSITE" id="PS50113">
    <property type="entry name" value="PAC"/>
    <property type="match status" value="4"/>
</dbReference>
<keyword evidence="10" id="KW-1185">Reference proteome</keyword>
<feature type="domain" description="PAS" evidence="7">
    <location>
        <begin position="598"/>
        <end position="654"/>
    </location>
</feature>
<evidence type="ECO:0000256" key="1">
    <source>
        <dbReference type="ARBA" id="ARBA00000085"/>
    </source>
</evidence>
<dbReference type="InterPro" id="IPR035965">
    <property type="entry name" value="PAS-like_dom_sf"/>
</dbReference>
<dbReference type="InterPro" id="IPR029016">
    <property type="entry name" value="GAF-like_dom_sf"/>
</dbReference>
<dbReference type="SMART" id="SM00388">
    <property type="entry name" value="HisKA"/>
    <property type="match status" value="1"/>
</dbReference>
<comment type="catalytic activity">
    <reaction evidence="1">
        <text>ATP + protein L-histidine = ADP + protein N-phospho-L-histidine.</text>
        <dbReference type="EC" id="2.7.13.3"/>
    </reaction>
</comment>
<dbReference type="Gene3D" id="3.30.450.40">
    <property type="match status" value="3"/>
</dbReference>
<organism evidence="9 10">
    <name type="scientific">Deinococcus malanensis</name>
    <dbReference type="NCBI Taxonomy" id="1706855"/>
    <lineage>
        <taxon>Bacteria</taxon>
        <taxon>Thermotogati</taxon>
        <taxon>Deinococcota</taxon>
        <taxon>Deinococci</taxon>
        <taxon>Deinococcales</taxon>
        <taxon>Deinococcaceae</taxon>
        <taxon>Deinococcus</taxon>
    </lineage>
</organism>
<dbReference type="PROSITE" id="PS50112">
    <property type="entry name" value="PAS"/>
    <property type="match status" value="4"/>
</dbReference>
<dbReference type="Gene3D" id="1.10.287.130">
    <property type="match status" value="1"/>
</dbReference>
<proteinExistence type="predicted"/>
<dbReference type="Pfam" id="PF02518">
    <property type="entry name" value="HATPase_c"/>
    <property type="match status" value="1"/>
</dbReference>
<reference evidence="10" key="1">
    <citation type="journal article" date="2019" name="Int. J. Syst. Evol. Microbiol.">
        <title>The Global Catalogue of Microorganisms (GCM) 10K type strain sequencing project: providing services to taxonomists for standard genome sequencing and annotation.</title>
        <authorList>
            <consortium name="The Broad Institute Genomics Platform"/>
            <consortium name="The Broad Institute Genome Sequencing Center for Infectious Disease"/>
            <person name="Wu L."/>
            <person name="Ma J."/>
        </authorList>
    </citation>
    <scope>NUCLEOTIDE SEQUENCE [LARGE SCALE GENOMIC DNA]</scope>
    <source>
        <strain evidence="10">JCM 30331</strain>
    </source>
</reference>
<dbReference type="SUPFAM" id="SSF55874">
    <property type="entry name" value="ATPase domain of HSP90 chaperone/DNA topoisomerase II/histidine kinase"/>
    <property type="match status" value="1"/>
</dbReference>
<dbReference type="PROSITE" id="PS50109">
    <property type="entry name" value="HIS_KIN"/>
    <property type="match status" value="1"/>
</dbReference>
<dbReference type="InterPro" id="IPR001610">
    <property type="entry name" value="PAC"/>
</dbReference>
<dbReference type="Gene3D" id="3.30.450.20">
    <property type="entry name" value="PAS domain"/>
    <property type="match status" value="5"/>
</dbReference>
<evidence type="ECO:0000256" key="4">
    <source>
        <dbReference type="ARBA" id="ARBA00022679"/>
    </source>
</evidence>
<evidence type="ECO:0000256" key="2">
    <source>
        <dbReference type="ARBA" id="ARBA00012438"/>
    </source>
</evidence>
<dbReference type="InterPro" id="IPR013656">
    <property type="entry name" value="PAS_4"/>
</dbReference>
<dbReference type="InterPro" id="IPR003594">
    <property type="entry name" value="HATPase_dom"/>
</dbReference>
<accession>A0ABQ2F2C1</accession>
<dbReference type="SUPFAM" id="SSF55781">
    <property type="entry name" value="GAF domain-like"/>
    <property type="match status" value="3"/>
</dbReference>
<dbReference type="InterPro" id="IPR005467">
    <property type="entry name" value="His_kinase_dom"/>
</dbReference>
<keyword evidence="4" id="KW-0808">Transferase</keyword>
<dbReference type="SMART" id="SM00086">
    <property type="entry name" value="PAC"/>
    <property type="match status" value="4"/>
</dbReference>
<dbReference type="Pfam" id="PF00512">
    <property type="entry name" value="HisKA"/>
    <property type="match status" value="1"/>
</dbReference>
<dbReference type="InterPro" id="IPR036097">
    <property type="entry name" value="HisK_dim/P_sf"/>
</dbReference>
<feature type="domain" description="PAS" evidence="7">
    <location>
        <begin position="1049"/>
        <end position="1091"/>
    </location>
</feature>
<feature type="domain" description="PAS" evidence="7">
    <location>
        <begin position="726"/>
        <end position="798"/>
    </location>
</feature>
<dbReference type="InterPro" id="IPR003661">
    <property type="entry name" value="HisK_dim/P_dom"/>
</dbReference>
<dbReference type="PANTHER" id="PTHR43304:SF1">
    <property type="entry name" value="PAC DOMAIN-CONTAINING PROTEIN"/>
    <property type="match status" value="1"/>
</dbReference>
<protein>
    <recommendedName>
        <fullName evidence="2">histidine kinase</fullName>
        <ecNumber evidence="2">2.7.13.3</ecNumber>
    </recommendedName>
</protein>
<evidence type="ECO:0000313" key="9">
    <source>
        <dbReference type="EMBL" id="GGK41073.1"/>
    </source>
</evidence>
<dbReference type="CDD" id="cd00130">
    <property type="entry name" value="PAS"/>
    <property type="match status" value="4"/>
</dbReference>
<dbReference type="InterPro" id="IPR000014">
    <property type="entry name" value="PAS"/>
</dbReference>
<dbReference type="InterPro" id="IPR003018">
    <property type="entry name" value="GAF"/>
</dbReference>
<dbReference type="Pfam" id="PF08448">
    <property type="entry name" value="PAS_4"/>
    <property type="match status" value="1"/>
</dbReference>
<evidence type="ECO:0000259" key="7">
    <source>
        <dbReference type="PROSITE" id="PS50112"/>
    </source>
</evidence>
<dbReference type="SMART" id="SM00387">
    <property type="entry name" value="HATPase_c"/>
    <property type="match status" value="1"/>
</dbReference>
<dbReference type="Pfam" id="PF01590">
    <property type="entry name" value="GAF"/>
    <property type="match status" value="1"/>
</dbReference>
<dbReference type="PRINTS" id="PR00344">
    <property type="entry name" value="BCTRLSENSOR"/>
</dbReference>
<dbReference type="Proteomes" id="UP000647587">
    <property type="component" value="Unassembled WGS sequence"/>
</dbReference>
<dbReference type="SMART" id="SM00065">
    <property type="entry name" value="GAF"/>
    <property type="match status" value="3"/>
</dbReference>
<dbReference type="NCBIfam" id="TIGR00229">
    <property type="entry name" value="sensory_box"/>
    <property type="match status" value="5"/>
</dbReference>
<feature type="domain" description="Histidine kinase" evidence="6">
    <location>
        <begin position="1198"/>
        <end position="1411"/>
    </location>
</feature>
<dbReference type="SUPFAM" id="SSF55785">
    <property type="entry name" value="PYP-like sensor domain (PAS domain)"/>
    <property type="match status" value="5"/>
</dbReference>
<dbReference type="Pfam" id="PF08447">
    <property type="entry name" value="PAS_3"/>
    <property type="match status" value="1"/>
</dbReference>
<dbReference type="PANTHER" id="PTHR43304">
    <property type="entry name" value="PHYTOCHROME-LIKE PROTEIN CPH1"/>
    <property type="match status" value="1"/>
</dbReference>
<sequence length="1412" mass="156226">MFSAHPSVFEAVFAHSPCAMAALDSSFRIVSANPALAELTGQSLDNCAGKLLPDIVGFLPASVLEAYQQALREGTSQRDLTFQVGQSPQHLFTTTAIPFGGTDSGSTGLIVMLGPAPGGPGRSGGSSERLASLSAALALALTEGDVSRVILEHVGPLLGAYGGALIQVLDEQALYMVGSFGYPSSIEDTWRQFPGDPGYPVVQAIRDRQPVFATVEELPERFPAIVPLLQPHTRAVAALPLIAEDRVLSALTLSFQDEHAIGAEDQGLLLEVARLCAGAMNRARRYDTEHQARERAGVLADASSLLSASLDVRKTLERITALAIEHVADWCSVYQPDETGRMWPVVVAHEDPQKVELLRSFLNRFPSDPAVYGTSAWVMHTGESVMIPVIPRAMVDSLPTQEQRDALRDLGFHSLILVPMTVHGQRIGVLGVATTHPSRTFGQDDLELARQLAQHAALALDNATRYETSQTGEERYRSLVDATRQTVWTNTPEGKLLGDQPGWARLTGQAREEYEGFGWAAALHPDDQASSVAAWQQAVTSATPYEIHQRVRVADGSYRHFHVRAVPVLDEHGGIREWTGVHTDITEQVRAEQDLRDREERYRVLVDYAAVGVARVTPEGRWLDINPAGEALLGYSRAELLSRTFLDVTHPDDRGPGGTQPFRNLVTGETDAFALEKRYVRKDGQVVWAQVTVSAVRDEAGVTQYAVAILNDISERRKAEERLRASEERFRQLVESSPTGIAVGSLDGTLRFPNKAYLHMLGFTPSDFESGLVNWADLTPAEYRDADGNAFRQALETGISEPYEKEMVTRDGQRFPVGLVLTRYEQHDEAFVVGYVQDLTLQKEAQRTLREYGEALERRVKERTHALEEQRAALDAFVRFTELTSATTGLDELTGYAVDVLRATIGPVSVAYYVCQDDLWKAVTWSEDIPAGALAMIRAGVPVSQPSFAQVVYDRQAFYMEEWDAGREQLDESRMYGAGALYPFFVDGQASGLLNMASTSRRNWTPRDKAIFRAVGRSFALALERREQTTRLESQKAELDVRTQALEQEQGFMQTLLESLTEGIVACDAQGQLTVFNDVTRTFHGLPSEPLPAAEWAERFDLYREDGVTPLPTEEIPLYRAYLGQRVRDQAMVIAPKHGPKRWVNANGNPMYSTAGEKLGAVIAMQDVTARRQAEQDLHRVNAELQRSNADLEHFAAVASHDLKSPLRTVRSYLELIERRYSSQLDEKAIRYITFAVDAAARMDILIDDLLAYARVGRQRNIRPLDPRPVVQEVLSSLSASLQERGALVTVGDLYPVLADESQVRQVFQNLIGNALKFQPHGRVPQVLVAATREGDRVHFQVQDNGIGIAEEYYERVFTIFQQLHGKSEFPGSGLGLAIVRKIIEEHEGRIWLNSVVGAGTTFHFTLPFSEA</sequence>
<feature type="domain" description="PAC" evidence="8">
    <location>
        <begin position="545"/>
        <end position="597"/>
    </location>
</feature>
<gene>
    <name evidence="9" type="ORF">GCM10008955_38620</name>
</gene>
<dbReference type="InterPro" id="IPR052162">
    <property type="entry name" value="Sensor_kinase/Photoreceptor"/>
</dbReference>
<dbReference type="Pfam" id="PF12860">
    <property type="entry name" value="PAS_7"/>
    <property type="match status" value="1"/>
</dbReference>
<dbReference type="InterPro" id="IPR036890">
    <property type="entry name" value="HATPase_C_sf"/>
</dbReference>
<evidence type="ECO:0000256" key="3">
    <source>
        <dbReference type="ARBA" id="ARBA00022553"/>
    </source>
</evidence>
<feature type="domain" description="PAC" evidence="8">
    <location>
        <begin position="801"/>
        <end position="851"/>
    </location>
</feature>
<dbReference type="EC" id="2.7.13.3" evidence="2"/>
<dbReference type="Gene3D" id="3.30.565.10">
    <property type="entry name" value="Histidine kinase-like ATPase, C-terminal domain"/>
    <property type="match status" value="1"/>
</dbReference>
<dbReference type="SUPFAM" id="SSF47384">
    <property type="entry name" value="Homodimeric domain of signal transducing histidine kinase"/>
    <property type="match status" value="1"/>
</dbReference>
<name>A0ABQ2F2C1_9DEIO</name>
<comment type="caution">
    <text evidence="9">The sequence shown here is derived from an EMBL/GenBank/DDBJ whole genome shotgun (WGS) entry which is preliminary data.</text>
</comment>
<dbReference type="CDD" id="cd00082">
    <property type="entry name" value="HisKA"/>
    <property type="match status" value="1"/>
</dbReference>
<feature type="domain" description="PAS" evidence="7">
    <location>
        <begin position="472"/>
        <end position="542"/>
    </location>
</feature>
<keyword evidence="3" id="KW-0597">Phosphoprotein</keyword>
<evidence type="ECO:0000259" key="6">
    <source>
        <dbReference type="PROSITE" id="PS50109"/>
    </source>
</evidence>
<dbReference type="InterPro" id="IPR013655">
    <property type="entry name" value="PAS_fold_3"/>
</dbReference>